<evidence type="ECO:0000313" key="2">
    <source>
        <dbReference type="Proteomes" id="UP001590950"/>
    </source>
</evidence>
<name>A0ABR4A501_9LECA</name>
<protein>
    <submittedName>
        <fullName evidence="1">Uncharacterized protein</fullName>
    </submittedName>
</protein>
<organism evidence="1 2">
    <name type="scientific">Stereocaulon virgatum</name>
    <dbReference type="NCBI Taxonomy" id="373712"/>
    <lineage>
        <taxon>Eukaryota</taxon>
        <taxon>Fungi</taxon>
        <taxon>Dikarya</taxon>
        <taxon>Ascomycota</taxon>
        <taxon>Pezizomycotina</taxon>
        <taxon>Lecanoromycetes</taxon>
        <taxon>OSLEUM clade</taxon>
        <taxon>Lecanoromycetidae</taxon>
        <taxon>Lecanorales</taxon>
        <taxon>Lecanorineae</taxon>
        <taxon>Stereocaulaceae</taxon>
        <taxon>Stereocaulon</taxon>
    </lineage>
</organism>
<sequence length="133" mass="14349">MLVPPRLSFQSSKSLYSPGAGGVIHFLKVRAEVLRLPTLHAPRGGITLFLPAAKSLAWPEHKSRALTIQAKISAGKNYLGWASKRATKPGRLARWLSRCLNRDQALVSTCRLPLPLPPETASASLVAGYACPP</sequence>
<gene>
    <name evidence="1" type="ORF">N7G274_006353</name>
</gene>
<proteinExistence type="predicted"/>
<comment type="caution">
    <text evidence="1">The sequence shown here is derived from an EMBL/GenBank/DDBJ whole genome shotgun (WGS) entry which is preliminary data.</text>
</comment>
<accession>A0ABR4A501</accession>
<evidence type="ECO:0000313" key="1">
    <source>
        <dbReference type="EMBL" id="KAL2040895.1"/>
    </source>
</evidence>
<dbReference type="EMBL" id="JBEFKJ010000019">
    <property type="protein sequence ID" value="KAL2040895.1"/>
    <property type="molecule type" value="Genomic_DNA"/>
</dbReference>
<keyword evidence="2" id="KW-1185">Reference proteome</keyword>
<reference evidence="1 2" key="1">
    <citation type="submission" date="2024-09" db="EMBL/GenBank/DDBJ databases">
        <title>Rethinking Asexuality: The Enigmatic Case of Functional Sexual Genes in Lepraria (Stereocaulaceae).</title>
        <authorList>
            <person name="Doellman M."/>
            <person name="Sun Y."/>
            <person name="Barcenas-Pena A."/>
            <person name="Lumbsch H.T."/>
            <person name="Grewe F."/>
        </authorList>
    </citation>
    <scope>NUCLEOTIDE SEQUENCE [LARGE SCALE GENOMIC DNA]</scope>
    <source>
        <strain evidence="1 2">Mercado 3170</strain>
    </source>
</reference>
<dbReference type="Proteomes" id="UP001590950">
    <property type="component" value="Unassembled WGS sequence"/>
</dbReference>